<comment type="caution">
    <text evidence="5">The sequence shown here is derived from an EMBL/GenBank/DDBJ whole genome shotgun (WGS) entry which is preliminary data.</text>
</comment>
<comment type="similarity">
    <text evidence="1 3">Belongs to the type-B carboxylesterase/lipase family.</text>
</comment>
<dbReference type="EC" id="3.1.1.-" evidence="3"/>
<dbReference type="InterPro" id="IPR050309">
    <property type="entry name" value="Type-B_Carboxylest/Lipase"/>
</dbReference>
<keyword evidence="2 3" id="KW-0378">Hydrolase</keyword>
<feature type="domain" description="Carboxylesterase type B" evidence="4">
    <location>
        <begin position="61"/>
        <end position="548"/>
    </location>
</feature>
<dbReference type="OrthoDB" id="408631at2759"/>
<organism evidence="5 6">
    <name type="scientific">Kockovaella imperatae</name>
    <dbReference type="NCBI Taxonomy" id="4999"/>
    <lineage>
        <taxon>Eukaryota</taxon>
        <taxon>Fungi</taxon>
        <taxon>Dikarya</taxon>
        <taxon>Basidiomycota</taxon>
        <taxon>Agaricomycotina</taxon>
        <taxon>Tremellomycetes</taxon>
        <taxon>Tremellales</taxon>
        <taxon>Cuniculitremaceae</taxon>
        <taxon>Kockovaella</taxon>
    </lineage>
</organism>
<evidence type="ECO:0000256" key="3">
    <source>
        <dbReference type="RuleBase" id="RU361235"/>
    </source>
</evidence>
<evidence type="ECO:0000256" key="1">
    <source>
        <dbReference type="ARBA" id="ARBA00005964"/>
    </source>
</evidence>
<feature type="chain" id="PRO_5011832835" description="Carboxylic ester hydrolase" evidence="3">
    <location>
        <begin position="30"/>
        <end position="570"/>
    </location>
</feature>
<dbReference type="InterPro" id="IPR019819">
    <property type="entry name" value="Carboxylesterase_B_CS"/>
</dbReference>
<sequence>MFVNPSALYEMWSVVLVLVLQIFSIGTRGITSTTENSAGQQKVTFHPCDTNGQSVDVYGYPNPGNISIFYGIPFAQPPLGPLRFKPPQKPMSYPSVIDVPGYKRGCMQGPIFGHSNYSEDCLYLNVWRPDGYDETSKLPVLVWLYGGGYLLGSAQAFNFTQIMEAGIAQGTPFIAVNGNYRLGPFGFGYGKEYLEDGSSNSGLWDVVAVLDWVDENIASFGGDPDHVTLAGQSAGAVSASLMALVKTPPKVVGIIMNDGAPAALPLAPTTQGYPELYPLLLNLTNCSDASNTFECLRYIDADILNNASLAIRATANFTEAFPWTPNVDYDLLPDRPSTLLREGRFLKVPMLFGDNYDEGTSFVLTDTNSTEAVIAQVNYFEPVRPDNATMTRLLELYPNIPALGSPYGTGNDTFGLDPEYKRVASIVGDITFQHARRDMLEQMNANGYHETWTWLWDAFAIGFAGGYHGVPHTWDTAWWLGQVDPGYPETALDLEKQTLQYWLNFIINSDPNEGGSTNYTYWPRYRENGEQANMFKFVGNASMYEAQVIQDDYRKEQIAFINDHPLQFNA</sequence>
<dbReference type="InterPro" id="IPR019826">
    <property type="entry name" value="Carboxylesterase_B_AS"/>
</dbReference>
<dbReference type="Gene3D" id="3.40.50.1820">
    <property type="entry name" value="alpha/beta hydrolase"/>
    <property type="match status" value="1"/>
</dbReference>
<dbReference type="EMBL" id="NBSH01000014">
    <property type="protein sequence ID" value="ORX34448.1"/>
    <property type="molecule type" value="Genomic_DNA"/>
</dbReference>
<dbReference type="AlphaFoldDB" id="A0A1Y1U8V5"/>
<dbReference type="RefSeq" id="XP_021868711.1">
    <property type="nucleotide sequence ID" value="XM_022016849.1"/>
</dbReference>
<dbReference type="InterPro" id="IPR029058">
    <property type="entry name" value="AB_hydrolase_fold"/>
</dbReference>
<dbReference type="PANTHER" id="PTHR11559">
    <property type="entry name" value="CARBOXYLESTERASE"/>
    <property type="match status" value="1"/>
</dbReference>
<dbReference type="InterPro" id="IPR002018">
    <property type="entry name" value="CarbesteraseB"/>
</dbReference>
<dbReference type="PROSITE" id="PS00941">
    <property type="entry name" value="CARBOXYLESTERASE_B_2"/>
    <property type="match status" value="1"/>
</dbReference>
<dbReference type="GO" id="GO:0016787">
    <property type="term" value="F:hydrolase activity"/>
    <property type="evidence" value="ECO:0007669"/>
    <property type="project" value="UniProtKB-KW"/>
</dbReference>
<gene>
    <name evidence="5" type="ORF">BD324DRAFT_635973</name>
</gene>
<dbReference type="InParanoid" id="A0A1Y1U8V5"/>
<evidence type="ECO:0000256" key="2">
    <source>
        <dbReference type="ARBA" id="ARBA00022801"/>
    </source>
</evidence>
<dbReference type="GeneID" id="33558658"/>
<proteinExistence type="inferred from homology"/>
<evidence type="ECO:0000313" key="5">
    <source>
        <dbReference type="EMBL" id="ORX34448.1"/>
    </source>
</evidence>
<keyword evidence="6" id="KW-1185">Reference proteome</keyword>
<dbReference type="Proteomes" id="UP000193218">
    <property type="component" value="Unassembled WGS sequence"/>
</dbReference>
<evidence type="ECO:0000259" key="4">
    <source>
        <dbReference type="Pfam" id="PF00135"/>
    </source>
</evidence>
<dbReference type="Pfam" id="PF00135">
    <property type="entry name" value="COesterase"/>
    <property type="match status" value="1"/>
</dbReference>
<protein>
    <recommendedName>
        <fullName evidence="3">Carboxylic ester hydrolase</fullName>
        <ecNumber evidence="3">3.1.1.-</ecNumber>
    </recommendedName>
</protein>
<feature type="signal peptide" evidence="3">
    <location>
        <begin position="1"/>
        <end position="29"/>
    </location>
</feature>
<dbReference type="SUPFAM" id="SSF53474">
    <property type="entry name" value="alpha/beta-Hydrolases"/>
    <property type="match status" value="1"/>
</dbReference>
<dbReference type="STRING" id="4999.A0A1Y1U8V5"/>
<keyword evidence="3" id="KW-0732">Signal</keyword>
<name>A0A1Y1U8V5_9TREE</name>
<reference evidence="5 6" key="1">
    <citation type="submission" date="2017-03" db="EMBL/GenBank/DDBJ databases">
        <title>Widespread Adenine N6-methylation of Active Genes in Fungi.</title>
        <authorList>
            <consortium name="DOE Joint Genome Institute"/>
            <person name="Mondo S.J."/>
            <person name="Dannebaum R.O."/>
            <person name="Kuo R.C."/>
            <person name="Louie K.B."/>
            <person name="Bewick A.J."/>
            <person name="Labutti K."/>
            <person name="Haridas S."/>
            <person name="Kuo A."/>
            <person name="Salamov A."/>
            <person name="Ahrendt S.R."/>
            <person name="Lau R."/>
            <person name="Bowen B.P."/>
            <person name="Lipzen A."/>
            <person name="Sullivan W."/>
            <person name="Andreopoulos W.B."/>
            <person name="Clum A."/>
            <person name="Lindquist E."/>
            <person name="Daum C."/>
            <person name="Northen T.R."/>
            <person name="Ramamoorthy G."/>
            <person name="Schmitz R.J."/>
            <person name="Gryganskyi A."/>
            <person name="Culley D."/>
            <person name="Magnuson J."/>
            <person name="James T.Y."/>
            <person name="O'Malley M.A."/>
            <person name="Stajich J.E."/>
            <person name="Spatafora J.W."/>
            <person name="Visel A."/>
            <person name="Grigoriev I.V."/>
        </authorList>
    </citation>
    <scope>NUCLEOTIDE SEQUENCE [LARGE SCALE GENOMIC DNA]</scope>
    <source>
        <strain evidence="5 6">NRRL Y-17943</strain>
    </source>
</reference>
<dbReference type="PROSITE" id="PS00122">
    <property type="entry name" value="CARBOXYLESTERASE_B_1"/>
    <property type="match status" value="1"/>
</dbReference>
<evidence type="ECO:0000313" key="6">
    <source>
        <dbReference type="Proteomes" id="UP000193218"/>
    </source>
</evidence>
<accession>A0A1Y1U8V5</accession>